<organism evidence="1 2">
    <name type="scientific">[Myrmecia] bisecta</name>
    <dbReference type="NCBI Taxonomy" id="41462"/>
    <lineage>
        <taxon>Eukaryota</taxon>
        <taxon>Viridiplantae</taxon>
        <taxon>Chlorophyta</taxon>
        <taxon>core chlorophytes</taxon>
        <taxon>Trebouxiophyceae</taxon>
        <taxon>Trebouxiales</taxon>
        <taxon>Trebouxiaceae</taxon>
        <taxon>Myrmecia</taxon>
    </lineage>
</organism>
<reference evidence="1 2" key="1">
    <citation type="journal article" date="2024" name="Nat. Commun.">
        <title>Phylogenomics reveals the evolutionary origins of lichenization in chlorophyte algae.</title>
        <authorList>
            <person name="Puginier C."/>
            <person name="Libourel C."/>
            <person name="Otte J."/>
            <person name="Skaloud P."/>
            <person name="Haon M."/>
            <person name="Grisel S."/>
            <person name="Petersen M."/>
            <person name="Berrin J.G."/>
            <person name="Delaux P.M."/>
            <person name="Dal Grande F."/>
            <person name="Keller J."/>
        </authorList>
    </citation>
    <scope>NUCLEOTIDE SEQUENCE [LARGE SCALE GENOMIC DNA]</scope>
    <source>
        <strain evidence="1 2">SAG 2043</strain>
    </source>
</reference>
<sequence length="93" mass="9469">MVVALPAASALRLTCSDRIADTMNSAAPAFTYFQTLCSPPEGCGDCTSEDCSNSQDGCGCTIATATGEFEPGTCQAVVLNDPSILLCQPTAAV</sequence>
<name>A0AAW1QDX8_9CHLO</name>
<comment type="caution">
    <text evidence="1">The sequence shown here is derived from an EMBL/GenBank/DDBJ whole genome shotgun (WGS) entry which is preliminary data.</text>
</comment>
<proteinExistence type="predicted"/>
<dbReference type="EMBL" id="JALJOR010000003">
    <property type="protein sequence ID" value="KAK9819616.1"/>
    <property type="molecule type" value="Genomic_DNA"/>
</dbReference>
<gene>
    <name evidence="1" type="ORF">WJX72_000320</name>
</gene>
<evidence type="ECO:0000313" key="1">
    <source>
        <dbReference type="EMBL" id="KAK9819616.1"/>
    </source>
</evidence>
<accession>A0AAW1QDX8</accession>
<dbReference type="Proteomes" id="UP001489004">
    <property type="component" value="Unassembled WGS sequence"/>
</dbReference>
<evidence type="ECO:0000313" key="2">
    <source>
        <dbReference type="Proteomes" id="UP001489004"/>
    </source>
</evidence>
<keyword evidence="2" id="KW-1185">Reference proteome</keyword>
<protein>
    <submittedName>
        <fullName evidence="1">Uncharacterized protein</fullName>
    </submittedName>
</protein>
<dbReference type="AlphaFoldDB" id="A0AAW1QDX8"/>